<evidence type="ECO:0000313" key="8">
    <source>
        <dbReference type="EMBL" id="KFA69966.1"/>
    </source>
</evidence>
<dbReference type="InterPro" id="IPR049326">
    <property type="entry name" value="Rhodopsin_dom_fungi"/>
</dbReference>
<dbReference type="PANTHER" id="PTHR33048">
    <property type="entry name" value="PTH11-LIKE INTEGRAL MEMBRANE PROTEIN (AFU_ORTHOLOGUE AFUA_5G11245)"/>
    <property type="match status" value="1"/>
</dbReference>
<protein>
    <recommendedName>
        <fullName evidence="7">Rhodopsin domain-containing protein</fullName>
    </recommendedName>
</protein>
<keyword evidence="9" id="KW-1185">Reference proteome</keyword>
<evidence type="ECO:0000256" key="2">
    <source>
        <dbReference type="ARBA" id="ARBA00022692"/>
    </source>
</evidence>
<keyword evidence="2 6" id="KW-0812">Transmembrane</keyword>
<evidence type="ECO:0000256" key="4">
    <source>
        <dbReference type="ARBA" id="ARBA00023136"/>
    </source>
</evidence>
<reference evidence="8 9" key="1">
    <citation type="journal article" date="2014" name="BMC Genomics">
        <title>Comparative genome sequencing reveals chemotype-specific gene clusters in the toxigenic black mold Stachybotrys.</title>
        <authorList>
            <person name="Semeiks J."/>
            <person name="Borek D."/>
            <person name="Otwinowski Z."/>
            <person name="Grishin N.V."/>
        </authorList>
    </citation>
    <scope>NUCLEOTIDE SEQUENCE [LARGE SCALE GENOMIC DNA]</scope>
    <source>
        <strain evidence="8 9">IBT 40285</strain>
    </source>
</reference>
<keyword evidence="4 6" id="KW-0472">Membrane</keyword>
<dbReference type="OrthoDB" id="2496787at2759"/>
<feature type="transmembrane region" description="Helical" evidence="6">
    <location>
        <begin position="48"/>
        <end position="72"/>
    </location>
</feature>
<dbReference type="Pfam" id="PF20684">
    <property type="entry name" value="Fung_rhodopsin"/>
    <property type="match status" value="1"/>
</dbReference>
<keyword evidence="3 6" id="KW-1133">Transmembrane helix</keyword>
<dbReference type="STRING" id="1283841.A0A084R181"/>
<dbReference type="AlphaFoldDB" id="A0A084R181"/>
<feature type="transmembrane region" description="Helical" evidence="6">
    <location>
        <begin position="15"/>
        <end position="36"/>
    </location>
</feature>
<dbReference type="EMBL" id="KL659316">
    <property type="protein sequence ID" value="KFA69966.1"/>
    <property type="molecule type" value="Genomic_DNA"/>
</dbReference>
<dbReference type="Proteomes" id="UP000028524">
    <property type="component" value="Unassembled WGS sequence"/>
</dbReference>
<dbReference type="GO" id="GO:0016020">
    <property type="term" value="C:membrane"/>
    <property type="evidence" value="ECO:0007669"/>
    <property type="project" value="UniProtKB-SubCell"/>
</dbReference>
<name>A0A084R181_STAC4</name>
<evidence type="ECO:0000259" key="7">
    <source>
        <dbReference type="Pfam" id="PF20684"/>
    </source>
</evidence>
<gene>
    <name evidence="8" type="ORF">S40285_03919</name>
</gene>
<comment type="similarity">
    <text evidence="5">Belongs to the SAT4 family.</text>
</comment>
<feature type="transmembrane region" description="Helical" evidence="6">
    <location>
        <begin position="211"/>
        <end position="231"/>
    </location>
</feature>
<feature type="transmembrane region" description="Helical" evidence="6">
    <location>
        <begin position="128"/>
        <end position="150"/>
    </location>
</feature>
<dbReference type="InParanoid" id="A0A084R181"/>
<evidence type="ECO:0000313" key="9">
    <source>
        <dbReference type="Proteomes" id="UP000028524"/>
    </source>
</evidence>
<proteinExistence type="inferred from homology"/>
<accession>A0A084R181</accession>
<organism evidence="8 9">
    <name type="scientific">Stachybotrys chlorohalonatus (strain IBT 40285)</name>
    <dbReference type="NCBI Taxonomy" id="1283841"/>
    <lineage>
        <taxon>Eukaryota</taxon>
        <taxon>Fungi</taxon>
        <taxon>Dikarya</taxon>
        <taxon>Ascomycota</taxon>
        <taxon>Pezizomycotina</taxon>
        <taxon>Sordariomycetes</taxon>
        <taxon>Hypocreomycetidae</taxon>
        <taxon>Hypocreales</taxon>
        <taxon>Stachybotryaceae</taxon>
        <taxon>Stachybotrys</taxon>
    </lineage>
</organism>
<feature type="transmembrane region" description="Helical" evidence="6">
    <location>
        <begin position="251"/>
        <end position="272"/>
    </location>
</feature>
<evidence type="ECO:0000256" key="5">
    <source>
        <dbReference type="ARBA" id="ARBA00038359"/>
    </source>
</evidence>
<feature type="domain" description="Rhodopsin" evidence="7">
    <location>
        <begin position="33"/>
        <end position="273"/>
    </location>
</feature>
<dbReference type="OMA" id="MDINAIG"/>
<evidence type="ECO:0000256" key="3">
    <source>
        <dbReference type="ARBA" id="ARBA00022989"/>
    </source>
</evidence>
<sequence>MAACGAPVRDASREYVVMSNVLAAIIGFSVLQRIASKLYWKLGLGIDDYIIFLTTLLLTAPSLVINVHGLVANGMGRDIWTLPFDRITRFGSFFQAMAVLYFSQITMIKLTMLFFLLRVFPTPGVRRVLYGTIAFNAVFGLVFVLVAIFQCLPVGYLAVRWDGEHEGKCLNIHAITSSNAAISIAVDAWMLAIPLSQLRSLNLDWRRKVGVALMFCVGMCFTIVSILRLQVIVRFGDSTNITWEYLEVCRWSTVEIAIGVICACMPSFRLVLVRLWPSVFNNANAYAGSSKHNNQGPGANGYGHHHNLSWTVASVTSRRESNPSHERLGSRDGVITCSRSYKVEFSRSEDSGLAAEHGVVCLDDLKT</sequence>
<evidence type="ECO:0000256" key="6">
    <source>
        <dbReference type="SAM" id="Phobius"/>
    </source>
</evidence>
<dbReference type="HOGENOM" id="CLU_028200_6_1_1"/>
<evidence type="ECO:0000256" key="1">
    <source>
        <dbReference type="ARBA" id="ARBA00004141"/>
    </source>
</evidence>
<dbReference type="InterPro" id="IPR052337">
    <property type="entry name" value="SAT4-like"/>
</dbReference>
<feature type="transmembrane region" description="Helical" evidence="6">
    <location>
        <begin position="92"/>
        <end position="116"/>
    </location>
</feature>
<comment type="subcellular location">
    <subcellularLocation>
        <location evidence="1">Membrane</location>
        <topology evidence="1">Multi-pass membrane protein</topology>
    </subcellularLocation>
</comment>
<dbReference type="PANTHER" id="PTHR33048:SF143">
    <property type="entry name" value="EXTRACELLULAR MEMBRANE PROTEIN CFEM DOMAIN-CONTAINING PROTEIN-RELATED"/>
    <property type="match status" value="1"/>
</dbReference>